<evidence type="ECO:0000256" key="1">
    <source>
        <dbReference type="SAM" id="MobiDB-lite"/>
    </source>
</evidence>
<dbReference type="OrthoDB" id="9956087at2"/>
<accession>A0A511V4U2</accession>
<evidence type="ECO:0000313" key="2">
    <source>
        <dbReference type="EMBL" id="GEN33940.1"/>
    </source>
</evidence>
<keyword evidence="3" id="KW-1185">Reference proteome</keyword>
<name>A0A511V4U2_9BACL</name>
<comment type="caution">
    <text evidence="2">The sequence shown here is derived from an EMBL/GenBank/DDBJ whole genome shotgun (WGS) entry which is preliminary data.</text>
</comment>
<organism evidence="2 3">
    <name type="scientific">Aneurinibacillus danicus</name>
    <dbReference type="NCBI Taxonomy" id="267746"/>
    <lineage>
        <taxon>Bacteria</taxon>
        <taxon>Bacillati</taxon>
        <taxon>Bacillota</taxon>
        <taxon>Bacilli</taxon>
        <taxon>Bacillales</taxon>
        <taxon>Paenibacillaceae</taxon>
        <taxon>Aneurinibacillus group</taxon>
        <taxon>Aneurinibacillus</taxon>
    </lineage>
</organism>
<feature type="compositionally biased region" description="Polar residues" evidence="1">
    <location>
        <begin position="12"/>
        <end position="27"/>
    </location>
</feature>
<protein>
    <submittedName>
        <fullName evidence="2">Uncharacterized protein</fullName>
    </submittedName>
</protein>
<dbReference type="AlphaFoldDB" id="A0A511V4U2"/>
<dbReference type="EMBL" id="BJXX01000057">
    <property type="protein sequence ID" value="GEN33940.1"/>
    <property type="molecule type" value="Genomic_DNA"/>
</dbReference>
<evidence type="ECO:0000313" key="3">
    <source>
        <dbReference type="Proteomes" id="UP000321157"/>
    </source>
</evidence>
<sequence>MIPKEKADKSISIVQAQGQEENTKSNKCQQKLDEYHKATETLRAYSKEIGMLADGVRKVSSRKAVN</sequence>
<dbReference type="RefSeq" id="WP_146809229.1">
    <property type="nucleotide sequence ID" value="NZ_BJXX01000057.1"/>
</dbReference>
<dbReference type="Proteomes" id="UP000321157">
    <property type="component" value="Unassembled WGS sequence"/>
</dbReference>
<reference evidence="2 3" key="1">
    <citation type="submission" date="2019-07" db="EMBL/GenBank/DDBJ databases">
        <title>Whole genome shotgun sequence of Aneurinibacillus danicus NBRC 102444.</title>
        <authorList>
            <person name="Hosoyama A."/>
            <person name="Uohara A."/>
            <person name="Ohji S."/>
            <person name="Ichikawa N."/>
        </authorList>
    </citation>
    <scope>NUCLEOTIDE SEQUENCE [LARGE SCALE GENOMIC DNA]</scope>
    <source>
        <strain evidence="2 3">NBRC 102444</strain>
    </source>
</reference>
<feature type="region of interest" description="Disordered" evidence="1">
    <location>
        <begin position="1"/>
        <end position="27"/>
    </location>
</feature>
<proteinExistence type="predicted"/>
<gene>
    <name evidence="2" type="ORF">ADA01nite_14000</name>
</gene>